<dbReference type="PANTHER" id="PTHR33744:SF7">
    <property type="entry name" value="PUCR FAMILY TRANSCRIPTIONAL REGULATOR"/>
    <property type="match status" value="1"/>
</dbReference>
<dbReference type="PANTHER" id="PTHR33744">
    <property type="entry name" value="CARBOHYDRATE DIACID REGULATOR"/>
    <property type="match status" value="1"/>
</dbReference>
<evidence type="ECO:0000259" key="1">
    <source>
        <dbReference type="Pfam" id="PF13556"/>
    </source>
</evidence>
<dbReference type="Pfam" id="PF13556">
    <property type="entry name" value="HTH_30"/>
    <property type="match status" value="1"/>
</dbReference>
<dbReference type="Pfam" id="PF14361">
    <property type="entry name" value="RsbRD_N"/>
    <property type="match status" value="1"/>
</dbReference>
<accession>A0ABX8CK95</accession>
<dbReference type="InterPro" id="IPR025736">
    <property type="entry name" value="PucR_C-HTH_dom"/>
</dbReference>
<protein>
    <submittedName>
        <fullName evidence="3">Helix-turn-helix domain-containing protein</fullName>
    </submittedName>
</protein>
<keyword evidence="4" id="KW-1185">Reference proteome</keyword>
<feature type="domain" description="RsbT co-antagonist protein RsbRD N-terminal" evidence="2">
    <location>
        <begin position="21"/>
        <end position="156"/>
    </location>
</feature>
<dbReference type="InterPro" id="IPR042070">
    <property type="entry name" value="PucR_C-HTH_sf"/>
</dbReference>
<evidence type="ECO:0000313" key="3">
    <source>
        <dbReference type="EMBL" id="QVI20402.1"/>
    </source>
</evidence>
<dbReference type="Gene3D" id="1.10.10.2840">
    <property type="entry name" value="PucR C-terminal helix-turn-helix domain"/>
    <property type="match status" value="1"/>
</dbReference>
<dbReference type="InterPro" id="IPR051448">
    <property type="entry name" value="CdaR-like_regulators"/>
</dbReference>
<evidence type="ECO:0000259" key="2">
    <source>
        <dbReference type="Pfam" id="PF14361"/>
    </source>
</evidence>
<reference evidence="3 4" key="1">
    <citation type="submission" date="2021-04" db="EMBL/GenBank/DDBJ databases">
        <title>Nocardia tengchongensis.</title>
        <authorList>
            <person name="Zhuang k."/>
            <person name="Ran Y."/>
            <person name="Li W."/>
        </authorList>
    </citation>
    <scope>NUCLEOTIDE SEQUENCE [LARGE SCALE GENOMIC DNA]</scope>
    <source>
        <strain evidence="3 4">CFH S0057</strain>
    </source>
</reference>
<evidence type="ECO:0000313" key="4">
    <source>
        <dbReference type="Proteomes" id="UP000683310"/>
    </source>
</evidence>
<organism evidence="3 4">
    <name type="scientific">Nocardia tengchongensis</name>
    <dbReference type="NCBI Taxonomy" id="2055889"/>
    <lineage>
        <taxon>Bacteria</taxon>
        <taxon>Bacillati</taxon>
        <taxon>Actinomycetota</taxon>
        <taxon>Actinomycetes</taxon>
        <taxon>Mycobacteriales</taxon>
        <taxon>Nocardiaceae</taxon>
        <taxon>Nocardia</taxon>
    </lineage>
</organism>
<proteinExistence type="predicted"/>
<gene>
    <name evidence="3" type="ORF">KHQ06_30175</name>
</gene>
<feature type="domain" description="PucR C-terminal helix-turn-helix" evidence="1">
    <location>
        <begin position="314"/>
        <end position="370"/>
    </location>
</feature>
<dbReference type="Proteomes" id="UP000683310">
    <property type="component" value="Chromosome"/>
</dbReference>
<dbReference type="EMBL" id="CP074371">
    <property type="protein sequence ID" value="QVI20402.1"/>
    <property type="molecule type" value="Genomic_DNA"/>
</dbReference>
<sequence>MSSTRAAAKQRMITLVLDNSPEMAQRVVARARAEMPVYARLSATTIARSTESILERLARALLDSRPLHAEDLSALREFGETRARQGVSLADVQSGWRIAVREILAELTGAAHTSKVADRVLLESITDLLDLVDQASISFSSAHREVEIAQARHDEQFRAEFTRALLLGTLGPAELQIRAQQLGLDIEGEYRAFRSRPDEDATSAALQGITSRFSTVRGFVTTVDGDLAGFVENSTPTGSRLIAYGPATRLTDLDRSFRLATRVLATAHLFGLSGPLDLDRVGLLPAIAADTELGAELAHRYLDPLGDGEAARTLIETAARFLDAGMRVDVTAERLTVHPNTVRYRLARFEELAGTDLRSAGTALQVWWAIQHRRATTGYPAPSS</sequence>
<dbReference type="InterPro" id="IPR025751">
    <property type="entry name" value="RsbRD_N_dom"/>
</dbReference>
<name>A0ABX8CK95_9NOCA</name>